<dbReference type="AlphaFoldDB" id="A0A3L6RU76"/>
<protein>
    <submittedName>
        <fullName evidence="2">Uncharacterized protein</fullName>
    </submittedName>
</protein>
<keyword evidence="3" id="KW-1185">Reference proteome</keyword>
<reference evidence="3" key="1">
    <citation type="journal article" date="2019" name="Nat. Commun.">
        <title>The genome of broomcorn millet.</title>
        <authorList>
            <person name="Zou C."/>
            <person name="Miki D."/>
            <person name="Li D."/>
            <person name="Tang Q."/>
            <person name="Xiao L."/>
            <person name="Rajput S."/>
            <person name="Deng P."/>
            <person name="Jia W."/>
            <person name="Huang R."/>
            <person name="Zhang M."/>
            <person name="Sun Y."/>
            <person name="Hu J."/>
            <person name="Fu X."/>
            <person name="Schnable P.S."/>
            <person name="Li F."/>
            <person name="Zhang H."/>
            <person name="Feng B."/>
            <person name="Zhu X."/>
            <person name="Liu R."/>
            <person name="Schnable J.C."/>
            <person name="Zhu J.-K."/>
            <person name="Zhang H."/>
        </authorList>
    </citation>
    <scope>NUCLEOTIDE SEQUENCE [LARGE SCALE GENOMIC DNA]</scope>
</reference>
<comment type="caution">
    <text evidence="2">The sequence shown here is derived from an EMBL/GenBank/DDBJ whole genome shotgun (WGS) entry which is preliminary data.</text>
</comment>
<feature type="region of interest" description="Disordered" evidence="1">
    <location>
        <begin position="1"/>
        <end position="52"/>
    </location>
</feature>
<dbReference type="Proteomes" id="UP000275267">
    <property type="component" value="Unassembled WGS sequence"/>
</dbReference>
<gene>
    <name evidence="2" type="ORF">C2845_PM11G20280</name>
</gene>
<sequence length="52" mass="5759">MDSGSNRIVRRRVVVDGGSGSSATTRSKQTVSDSTRSGQARWRLGHRIWDNN</sequence>
<evidence type="ECO:0000256" key="1">
    <source>
        <dbReference type="SAM" id="MobiDB-lite"/>
    </source>
</evidence>
<accession>A0A3L6RU76</accession>
<evidence type="ECO:0000313" key="3">
    <source>
        <dbReference type="Proteomes" id="UP000275267"/>
    </source>
</evidence>
<feature type="compositionally biased region" description="Polar residues" evidence="1">
    <location>
        <begin position="23"/>
        <end position="38"/>
    </location>
</feature>
<name>A0A3L6RU76_PANMI</name>
<dbReference type="EMBL" id="PQIB02000007">
    <property type="protein sequence ID" value="RLN09338.1"/>
    <property type="molecule type" value="Genomic_DNA"/>
</dbReference>
<evidence type="ECO:0000313" key="2">
    <source>
        <dbReference type="EMBL" id="RLN09338.1"/>
    </source>
</evidence>
<organism evidence="2 3">
    <name type="scientific">Panicum miliaceum</name>
    <name type="common">Proso millet</name>
    <name type="synonym">Broomcorn millet</name>
    <dbReference type="NCBI Taxonomy" id="4540"/>
    <lineage>
        <taxon>Eukaryota</taxon>
        <taxon>Viridiplantae</taxon>
        <taxon>Streptophyta</taxon>
        <taxon>Embryophyta</taxon>
        <taxon>Tracheophyta</taxon>
        <taxon>Spermatophyta</taxon>
        <taxon>Magnoliopsida</taxon>
        <taxon>Liliopsida</taxon>
        <taxon>Poales</taxon>
        <taxon>Poaceae</taxon>
        <taxon>PACMAD clade</taxon>
        <taxon>Panicoideae</taxon>
        <taxon>Panicodae</taxon>
        <taxon>Paniceae</taxon>
        <taxon>Panicinae</taxon>
        <taxon>Panicum</taxon>
        <taxon>Panicum sect. Panicum</taxon>
    </lineage>
</organism>
<proteinExistence type="predicted"/>